<reference evidence="2" key="1">
    <citation type="journal article" date="2020" name="Nature">
        <title>Giant virus diversity and host interactions through global metagenomics.</title>
        <authorList>
            <person name="Schulz F."/>
            <person name="Roux S."/>
            <person name="Paez-Espino D."/>
            <person name="Jungbluth S."/>
            <person name="Walsh D.A."/>
            <person name="Denef V.J."/>
            <person name="McMahon K.D."/>
            <person name="Konstantinidis K.T."/>
            <person name="Eloe-Fadrosh E.A."/>
            <person name="Kyrpides N.C."/>
            <person name="Woyke T."/>
        </authorList>
    </citation>
    <scope>NUCLEOTIDE SEQUENCE</scope>
    <source>
        <strain evidence="2">GVMAG-M-3300023174-189</strain>
    </source>
</reference>
<proteinExistence type="predicted"/>
<evidence type="ECO:0000313" key="2">
    <source>
        <dbReference type="EMBL" id="QHT16475.1"/>
    </source>
</evidence>
<sequence length="227" mass="24926">MPTVYSYAFTSDGEGPWWGIRCPRSFYETMVRGLDGATRCFVYMTNVRGETVALAVEGPHNEDPGQDNIFAPSWVFERLNIEDGDEVIMDPILEALPSGETVTIRPLTGSTVEGPMFLEGLTESLNQLGIVQEGLLYAVVDPSTEVVHQFIIESLTPLSVCLADGELRVNLERAMDRPPTPTPSPVPECSSEPVDFDSFLPEPCCVQPKAQRGFVPFSGQGRRLDGK</sequence>
<evidence type="ECO:0000256" key="1">
    <source>
        <dbReference type="SAM" id="MobiDB-lite"/>
    </source>
</evidence>
<dbReference type="EMBL" id="MN739626">
    <property type="protein sequence ID" value="QHT16475.1"/>
    <property type="molecule type" value="Genomic_DNA"/>
</dbReference>
<name>A0A6C0DLL7_9ZZZZ</name>
<protein>
    <submittedName>
        <fullName evidence="2">Uncharacterized protein</fullName>
    </submittedName>
</protein>
<feature type="region of interest" description="Disordered" evidence="1">
    <location>
        <begin position="174"/>
        <end position="193"/>
    </location>
</feature>
<organism evidence="2">
    <name type="scientific">viral metagenome</name>
    <dbReference type="NCBI Taxonomy" id="1070528"/>
    <lineage>
        <taxon>unclassified sequences</taxon>
        <taxon>metagenomes</taxon>
        <taxon>organismal metagenomes</taxon>
    </lineage>
</organism>
<dbReference type="AlphaFoldDB" id="A0A6C0DLL7"/>
<accession>A0A6C0DLL7</accession>